<evidence type="ECO:0000313" key="2">
    <source>
        <dbReference type="EMBL" id="KJV62462.1"/>
    </source>
</evidence>
<evidence type="ECO:0000256" key="1">
    <source>
        <dbReference type="SAM" id="Phobius"/>
    </source>
</evidence>
<reference evidence="2 3" key="1">
    <citation type="submission" date="2015-01" db="EMBL/GenBank/DDBJ databases">
        <title>Genome Sequencing of Rickettsiales.</title>
        <authorList>
            <person name="Daugherty S.C."/>
            <person name="Su Q."/>
            <person name="Abolude K."/>
            <person name="Beier-Sexton M."/>
            <person name="Carlyon J.A."/>
            <person name="Carter R."/>
            <person name="Day N.P."/>
            <person name="Dumler S.J."/>
            <person name="Dyachenko V."/>
            <person name="Godinez A."/>
            <person name="Kurtti T.J."/>
            <person name="Lichay M."/>
            <person name="Mullins K.E."/>
            <person name="Ott S."/>
            <person name="Pappas-Brown V."/>
            <person name="Paris D.H."/>
            <person name="Patel P."/>
            <person name="Richards A.L."/>
            <person name="Sadzewicz L."/>
            <person name="Sears K."/>
            <person name="Seidman D."/>
            <person name="Sengamalay N."/>
            <person name="Stenos J."/>
            <person name="Tallon L.J."/>
            <person name="Vincent G."/>
            <person name="Fraser C.M."/>
            <person name="Munderloh U."/>
            <person name="Dunning-Hotopp J.C."/>
        </authorList>
    </citation>
    <scope>NUCLEOTIDE SEQUENCE [LARGE SCALE GENOMIC DNA]</scope>
    <source>
        <strain evidence="2 3">Ac/Pa</strain>
    </source>
</reference>
<dbReference type="AlphaFoldDB" id="A0A0F3N434"/>
<accession>A0A0F3N434</accession>
<proteinExistence type="predicted"/>
<evidence type="ECO:0000313" key="3">
    <source>
        <dbReference type="Proteomes" id="UP000033556"/>
    </source>
</evidence>
<name>A0A0F3N434_RICAM</name>
<comment type="caution">
    <text evidence="2">The sequence shown here is derived from an EMBL/GenBank/DDBJ whole genome shotgun (WGS) entry which is preliminary data.</text>
</comment>
<keyword evidence="3" id="KW-1185">Reference proteome</keyword>
<dbReference type="EMBL" id="LANR01000001">
    <property type="protein sequence ID" value="KJV62462.1"/>
    <property type="molecule type" value="Genomic_DNA"/>
</dbReference>
<keyword evidence="1" id="KW-0472">Membrane</keyword>
<keyword evidence="1" id="KW-0812">Transmembrane</keyword>
<protein>
    <submittedName>
        <fullName evidence="2">Putative membrane protein</fullName>
    </submittedName>
</protein>
<feature type="transmembrane region" description="Helical" evidence="1">
    <location>
        <begin position="7"/>
        <end position="26"/>
    </location>
</feature>
<keyword evidence="1" id="KW-1133">Transmembrane helix</keyword>
<gene>
    <name evidence="2" type="ORF">APHACPA_1490</name>
</gene>
<dbReference type="Proteomes" id="UP000033556">
    <property type="component" value="Unassembled WGS sequence"/>
</dbReference>
<organism evidence="2 3">
    <name type="scientific">Rickettsia amblyommatis str. Ac/Pa</name>
    <dbReference type="NCBI Taxonomy" id="1359164"/>
    <lineage>
        <taxon>Bacteria</taxon>
        <taxon>Pseudomonadati</taxon>
        <taxon>Pseudomonadota</taxon>
        <taxon>Alphaproteobacteria</taxon>
        <taxon>Rickettsiales</taxon>
        <taxon>Rickettsiaceae</taxon>
        <taxon>Rickettsieae</taxon>
        <taxon>Rickettsia</taxon>
        <taxon>spotted fever group</taxon>
    </lineage>
</organism>
<sequence length="37" mass="4234">MLHKISYGRLVYLIVTQVILVLPVWFGNYAKIVIASD</sequence>